<dbReference type="InterPro" id="IPR003107">
    <property type="entry name" value="HAT"/>
</dbReference>
<feature type="domain" description="MHD1" evidence="9">
    <location>
        <begin position="511"/>
        <end position="654"/>
    </location>
</feature>
<dbReference type="SUPFAM" id="SSF49562">
    <property type="entry name" value="C2 domain (Calcium/lipid-binding domain, CaLB)"/>
    <property type="match status" value="2"/>
</dbReference>
<dbReference type="InterPro" id="IPR014770">
    <property type="entry name" value="Munc13_1"/>
</dbReference>
<dbReference type="CDD" id="cd08395">
    <property type="entry name" value="C2C_Munc13"/>
    <property type="match status" value="1"/>
</dbReference>
<dbReference type="EMBL" id="JABDTM020027433">
    <property type="protein sequence ID" value="KAH0810540.1"/>
    <property type="molecule type" value="Genomic_DNA"/>
</dbReference>
<comment type="caution">
    <text evidence="11">The sequence shown here is derived from an EMBL/GenBank/DDBJ whole genome shotgun (WGS) entry which is preliminary data.</text>
</comment>
<evidence type="ECO:0000259" key="10">
    <source>
        <dbReference type="PROSITE" id="PS51259"/>
    </source>
</evidence>
<feature type="domain" description="C2" evidence="8">
    <location>
        <begin position="79"/>
        <end position="203"/>
    </location>
</feature>
<dbReference type="FunFam" id="1.25.40.10:FF:000075">
    <property type="entry name" value="Crooked neck pre-mRNA-splicing factor 1"/>
    <property type="match status" value="1"/>
</dbReference>
<dbReference type="Gene3D" id="1.20.58.1100">
    <property type="match status" value="1"/>
</dbReference>
<evidence type="ECO:0000256" key="3">
    <source>
        <dbReference type="ARBA" id="ARBA00022737"/>
    </source>
</evidence>
<dbReference type="FunFam" id="1.25.40.10:FF:000876">
    <property type="entry name" value="crooked neck-like protein 1"/>
    <property type="match status" value="1"/>
</dbReference>
<keyword evidence="5" id="KW-0862">Zinc</keyword>
<dbReference type="GO" id="GO:0005634">
    <property type="term" value="C:nucleus"/>
    <property type="evidence" value="ECO:0007669"/>
    <property type="project" value="UniProtKB-SubCell"/>
</dbReference>
<dbReference type="Gene3D" id="1.25.40.10">
    <property type="entry name" value="Tetratricopeptide repeat domain"/>
    <property type="match status" value="3"/>
</dbReference>
<dbReference type="GO" id="GO:0008270">
    <property type="term" value="F:zinc ion binding"/>
    <property type="evidence" value="ECO:0007669"/>
    <property type="project" value="UniProtKB-KW"/>
</dbReference>
<dbReference type="GO" id="GO:0030672">
    <property type="term" value="C:synaptic vesicle membrane"/>
    <property type="evidence" value="ECO:0007669"/>
    <property type="project" value="TreeGrafter"/>
</dbReference>
<dbReference type="PANTHER" id="PTHR10480">
    <property type="entry name" value="PROTEIN UNC-13 HOMOLOG"/>
    <property type="match status" value="1"/>
</dbReference>
<evidence type="ECO:0000256" key="2">
    <source>
        <dbReference type="ARBA" id="ARBA00022723"/>
    </source>
</evidence>
<reference evidence="11" key="2">
    <citation type="submission" date="2021-08" db="EMBL/GenBank/DDBJ databases">
        <authorList>
            <person name="Eriksson T."/>
        </authorList>
    </citation>
    <scope>NUCLEOTIDE SEQUENCE</scope>
    <source>
        <strain evidence="11">Stoneville</strain>
        <tissue evidence="11">Whole head</tissue>
    </source>
</reference>
<dbReference type="GO" id="GO:0005516">
    <property type="term" value="F:calmodulin binding"/>
    <property type="evidence" value="ECO:0007669"/>
    <property type="project" value="TreeGrafter"/>
</dbReference>
<dbReference type="GO" id="GO:0016081">
    <property type="term" value="P:synaptic vesicle docking"/>
    <property type="evidence" value="ECO:0007669"/>
    <property type="project" value="TreeGrafter"/>
</dbReference>
<evidence type="ECO:0008006" key="13">
    <source>
        <dbReference type="Google" id="ProtNLM"/>
    </source>
</evidence>
<dbReference type="PROSITE" id="PS50004">
    <property type="entry name" value="C2"/>
    <property type="match status" value="2"/>
</dbReference>
<evidence type="ECO:0000313" key="11">
    <source>
        <dbReference type="EMBL" id="KAH0810540.1"/>
    </source>
</evidence>
<evidence type="ECO:0000256" key="4">
    <source>
        <dbReference type="ARBA" id="ARBA00022771"/>
    </source>
</evidence>
<gene>
    <name evidence="11" type="ORF">GEV33_012250</name>
</gene>
<keyword evidence="6" id="KW-0106">Calcium</keyword>
<evidence type="ECO:0000256" key="1">
    <source>
        <dbReference type="ARBA" id="ARBA00004123"/>
    </source>
</evidence>
<dbReference type="GO" id="GO:0017075">
    <property type="term" value="F:syntaxin-1 binding"/>
    <property type="evidence" value="ECO:0007669"/>
    <property type="project" value="TreeGrafter"/>
</dbReference>
<sequence>MVGPRAPLNRDKCRGDAPLCGQIASLWIWQESTPDRGFSSQDKMKDRLLCSYVVVSVFLFPVPARRTTFSVDPDTHIDSIEQAEQMTIEGTSKWSCKIAITVKSAQGLIAKDKSGTSDPYVTVQVGKVKKRTRTMPQELNPVWDEKFYFECHNSSDRIKVRVWDEDNDLKSKLRQKLTRESDDFLGQTIIEVRTLSGEMDVWYNLEKRTDKSAVSGAIRLHISVEIKGEEKVAPYHVQYTCLHENLFHSLCEQQNGIVTLPQAKGDDAWKVYFEEAAEEIVDEFAMRYGIESIYQAMTHFHCLSTKYLCPGVPAVMSMLLANINAYYAHTTALSAVSASDRFAASNFGKEKFVKLLDQLHNSLRIDLSMYRNNFPASSSDKLMDLKSTVDLLTSITFFRMKVQELTSPPRASTVVKDCVKACLRSTYQFLFENTYELYNREFQSDPNEPKRDPEDHGPRLDSVDFWHKLIALIVSVIEEDKNSYGPVLNQFPQELNIGQLSAATMWSLFAVDMKYALEEHEQHRLCKSSAYMNLHFKVKWLYSNYVRDVPPYKGAVPEYPAWFEPFVMQWLNENDDVSLEYLHGAFNRDKKDCFQKSSEHALFSNSVVDVFTQLTQCFDVVSKLECPDPEIWKRYMKRFAKTIVKVLIAYADIVKREFPEHLKEERIACILMNNIQQLRVQLEKMFESMGGEKLEEDAANILKDLQQTLNGCLDELATQFALSLEPRITVSVKELGDLLLNIKGGGQPGSQPAQRNVVAGEADEVLRPLMDLLDGSLSLYAQSCEKTVLKRLLKELWKIVMRILEKTVVLPPMTDKTMMFKSLTDNAKNLAAKTKIEDMSTLFKNHMAGKQDVKNALSGVMDISKEVEKNLSPKQCAVLDVALDTIKQYFHAGGNGLKKAFLDKSSELQSLRYALSLYTQTTDTLIKTFVTTQINEDTVDGQEGSVGEVSIQVDLFTHPGTGEHKVTVKVVAANDLKWNVVSGMFRPFVEVNLIGPHLSDKKRKHATKSKSNNWSPKYNETFHFTIGNEEQLDYFELHICVKDYCFAREDRLVGVAIMQLKDIVDKGSCACWLSLGKRIQMDETGWTILRILSQRTNDEVAKEFVKLKSDIRQENPLPNHLKRTMETKPQKMPKVAKVKNKAPAEIQITAEQLLREAKERDLEILPPPPKQKISDPAELADYQLRRRKQFEDNIRKNRTVISNWIKYAHWEESQKEIQRTRSIYERALDVDHRNVTIWLKYTEMEMRNRQVNHARNLWDRAVTILPRINQFWYKYTYMEEMLENVAGARAVFERWMEWQPDEQAWQTYINFELRYGEIDRAREIYERFVITHPEVKHWIKYARFEENHGFINSARQIYERAVHFYGDDHLDEKLYIAFARFEENQKEHDRARVIYKYALDHMPKEQSKELYKAYTIHEKKYGDRSGIEDVIVSKRKFQYEQEILQNPTNYDAWFDYLRLVEGEGDVDITRETYERAIANVPPTNIKQYWRRYIYLWINYALYEELEAIDYERTRQVYKACLDLLPHKVFTFSKIWLLFAQFEIRQKNLTAARKILGTAIGKCPRDKLFRGYIDIEIQLREFDRCRILYGKFLEFGPENCVTWMKFAELETLLGDMERARAIYELAISQPRLDMPELLWKAYIDFEIAQEEPEKARQLYERLLERTSHVKVWLSYAKFELNNQTEDNMNLALARRVYERGNESLKNYGEKESRVLLLENWKEFENAHGSDSTKEKVNGKMPRRIKKRQKVIDEDGVEQGWEEVFDYIFPEDEASKPNLKLLAAAKNWKKKKGTEDEENTAPEV</sequence>
<keyword evidence="3" id="KW-0677">Repeat</keyword>
<dbReference type="InterPro" id="IPR035892">
    <property type="entry name" value="C2_domain_sf"/>
</dbReference>
<dbReference type="CDD" id="cd04027">
    <property type="entry name" value="C2B_Munc13"/>
    <property type="match status" value="1"/>
</dbReference>
<dbReference type="PROSITE" id="PS51258">
    <property type="entry name" value="MHD1"/>
    <property type="match status" value="1"/>
</dbReference>
<comment type="subcellular location">
    <subcellularLocation>
        <location evidence="1">Nucleus</location>
    </subcellularLocation>
</comment>
<keyword evidence="7" id="KW-0539">Nucleus</keyword>
<dbReference type="Proteomes" id="UP000719412">
    <property type="component" value="Unassembled WGS sequence"/>
</dbReference>
<keyword evidence="4" id="KW-0863">Zinc-finger</keyword>
<dbReference type="Pfam" id="PF00168">
    <property type="entry name" value="C2"/>
    <property type="match status" value="2"/>
</dbReference>
<dbReference type="GO" id="GO:0043195">
    <property type="term" value="C:terminal bouton"/>
    <property type="evidence" value="ECO:0007669"/>
    <property type="project" value="TreeGrafter"/>
</dbReference>
<dbReference type="PRINTS" id="PR00360">
    <property type="entry name" value="C2DOMAIN"/>
</dbReference>
<dbReference type="SMART" id="SM01145">
    <property type="entry name" value="DUF1041"/>
    <property type="match status" value="1"/>
</dbReference>
<dbReference type="GO" id="GO:0031594">
    <property type="term" value="C:neuromuscular junction"/>
    <property type="evidence" value="ECO:0007669"/>
    <property type="project" value="TreeGrafter"/>
</dbReference>
<dbReference type="InterPro" id="IPR037302">
    <property type="entry name" value="Unc-13_C2B"/>
</dbReference>
<dbReference type="PROSITE" id="PS51259">
    <property type="entry name" value="MHD2"/>
    <property type="match status" value="1"/>
</dbReference>
<dbReference type="GO" id="GO:0035249">
    <property type="term" value="P:synaptic transmission, glutamatergic"/>
    <property type="evidence" value="ECO:0007669"/>
    <property type="project" value="TreeGrafter"/>
</dbReference>
<dbReference type="InterPro" id="IPR010439">
    <property type="entry name" value="MUN_dom"/>
</dbReference>
<dbReference type="Gene3D" id="1.10.357.50">
    <property type="match status" value="1"/>
</dbReference>
<dbReference type="GO" id="GO:0019992">
    <property type="term" value="F:diacylglycerol binding"/>
    <property type="evidence" value="ECO:0007669"/>
    <property type="project" value="InterPro"/>
</dbReference>
<accession>A0A8J6H9G0</accession>
<feature type="domain" description="MHD2" evidence="10">
    <location>
        <begin position="763"/>
        <end position="929"/>
    </location>
</feature>
<dbReference type="InterPro" id="IPR014772">
    <property type="entry name" value="Munc13_dom-2"/>
</dbReference>
<evidence type="ECO:0000259" key="9">
    <source>
        <dbReference type="PROSITE" id="PS51258"/>
    </source>
</evidence>
<evidence type="ECO:0000259" key="8">
    <source>
        <dbReference type="PROSITE" id="PS50004"/>
    </source>
</evidence>
<dbReference type="Pfam" id="PF06292">
    <property type="entry name" value="MUN"/>
    <property type="match status" value="1"/>
</dbReference>
<dbReference type="GO" id="GO:0016082">
    <property type="term" value="P:synaptic vesicle priming"/>
    <property type="evidence" value="ECO:0007669"/>
    <property type="project" value="TreeGrafter"/>
</dbReference>
<dbReference type="GO" id="GO:0061789">
    <property type="term" value="P:dense core granule priming"/>
    <property type="evidence" value="ECO:0007669"/>
    <property type="project" value="TreeGrafter"/>
</dbReference>
<dbReference type="Pfam" id="PF23231">
    <property type="entry name" value="HAT_Syf1_CNRKL1_C"/>
    <property type="match status" value="2"/>
</dbReference>
<dbReference type="Gene3D" id="2.60.40.150">
    <property type="entry name" value="C2 domain"/>
    <property type="match status" value="2"/>
</dbReference>
<dbReference type="GO" id="GO:0099525">
    <property type="term" value="P:presynaptic dense core vesicle exocytosis"/>
    <property type="evidence" value="ECO:0007669"/>
    <property type="project" value="TreeGrafter"/>
</dbReference>
<dbReference type="FunFam" id="1.25.40.10:FF:000072">
    <property type="entry name" value="Crooked neck-like protein 1"/>
    <property type="match status" value="1"/>
</dbReference>
<evidence type="ECO:0000256" key="7">
    <source>
        <dbReference type="ARBA" id="ARBA00023242"/>
    </source>
</evidence>
<organism evidence="11 12">
    <name type="scientific">Tenebrio molitor</name>
    <name type="common">Yellow mealworm beetle</name>
    <dbReference type="NCBI Taxonomy" id="7067"/>
    <lineage>
        <taxon>Eukaryota</taxon>
        <taxon>Metazoa</taxon>
        <taxon>Ecdysozoa</taxon>
        <taxon>Arthropoda</taxon>
        <taxon>Hexapoda</taxon>
        <taxon>Insecta</taxon>
        <taxon>Pterygota</taxon>
        <taxon>Neoptera</taxon>
        <taxon>Endopterygota</taxon>
        <taxon>Coleoptera</taxon>
        <taxon>Polyphaga</taxon>
        <taxon>Cucujiformia</taxon>
        <taxon>Tenebrionidae</taxon>
        <taxon>Tenebrio</taxon>
    </lineage>
</organism>
<dbReference type="GO" id="GO:0006396">
    <property type="term" value="P:RNA processing"/>
    <property type="evidence" value="ECO:0007669"/>
    <property type="project" value="InterPro"/>
</dbReference>
<protein>
    <recommendedName>
        <fullName evidence="13">Protein crooked neck</fullName>
    </recommendedName>
</protein>
<dbReference type="SMART" id="SM00386">
    <property type="entry name" value="HAT"/>
    <property type="match status" value="13"/>
</dbReference>
<feature type="domain" description="C2" evidence="8">
    <location>
        <begin position="945"/>
        <end position="1073"/>
    </location>
</feature>
<evidence type="ECO:0000256" key="6">
    <source>
        <dbReference type="ARBA" id="ARBA00022837"/>
    </source>
</evidence>
<dbReference type="GO" id="GO:0005543">
    <property type="term" value="F:phospholipid binding"/>
    <property type="evidence" value="ECO:0007669"/>
    <property type="project" value="InterPro"/>
</dbReference>
<dbReference type="InterPro" id="IPR055430">
    <property type="entry name" value="HAT_Syf1_CNRKL1_C"/>
</dbReference>
<dbReference type="InterPro" id="IPR011990">
    <property type="entry name" value="TPR-like_helical_dom_sf"/>
</dbReference>
<dbReference type="SUPFAM" id="SSF48452">
    <property type="entry name" value="TPR-like"/>
    <property type="match status" value="1"/>
</dbReference>
<name>A0A8J6H9G0_TENMO</name>
<dbReference type="PANTHER" id="PTHR10480:SF12">
    <property type="entry name" value="UNC-13, ISOFORM E"/>
    <property type="match status" value="1"/>
</dbReference>
<evidence type="ECO:0000256" key="5">
    <source>
        <dbReference type="ARBA" id="ARBA00022833"/>
    </source>
</evidence>
<dbReference type="FunFam" id="1.10.357.50:FF:000001">
    <property type="entry name" value="Protein unc-13 homolog B"/>
    <property type="match status" value="1"/>
</dbReference>
<dbReference type="InterPro" id="IPR000008">
    <property type="entry name" value="C2_dom"/>
</dbReference>
<dbReference type="GO" id="GO:0005509">
    <property type="term" value="F:calcium ion binding"/>
    <property type="evidence" value="ECO:0007669"/>
    <property type="project" value="InterPro"/>
</dbReference>
<keyword evidence="2" id="KW-0479">Metal-binding</keyword>
<dbReference type="InterPro" id="IPR027080">
    <property type="entry name" value="Unc-13"/>
</dbReference>
<dbReference type="SMART" id="SM00239">
    <property type="entry name" value="C2"/>
    <property type="match status" value="2"/>
</dbReference>
<keyword evidence="12" id="KW-1185">Reference proteome</keyword>
<proteinExistence type="predicted"/>
<reference evidence="11" key="1">
    <citation type="journal article" date="2020" name="J Insects Food Feed">
        <title>The yellow mealworm (Tenebrio molitor) genome: a resource for the emerging insects as food and feed industry.</title>
        <authorList>
            <person name="Eriksson T."/>
            <person name="Andere A."/>
            <person name="Kelstrup H."/>
            <person name="Emery V."/>
            <person name="Picard C."/>
        </authorList>
    </citation>
    <scope>NUCLEOTIDE SEQUENCE</scope>
    <source>
        <strain evidence="11">Stoneville</strain>
        <tissue evidence="11">Whole head</tissue>
    </source>
</reference>
<dbReference type="FunFam" id="2.60.40.150:FF:000014">
    <property type="entry name" value="protein unc-13 homolog B"/>
    <property type="match status" value="1"/>
</dbReference>
<evidence type="ECO:0000313" key="12">
    <source>
        <dbReference type="Proteomes" id="UP000719412"/>
    </source>
</evidence>
<dbReference type="GO" id="GO:0042734">
    <property type="term" value="C:presynaptic membrane"/>
    <property type="evidence" value="ECO:0007669"/>
    <property type="project" value="TreeGrafter"/>
</dbReference>
<dbReference type="FunFam" id="2.60.40.150:FF:000002">
    <property type="entry name" value="Protein unc-13 homolog B"/>
    <property type="match status" value="1"/>
</dbReference>
<dbReference type="GO" id="GO:0098831">
    <property type="term" value="C:presynaptic active zone cytoplasmic component"/>
    <property type="evidence" value="ECO:0007669"/>
    <property type="project" value="TreeGrafter"/>
</dbReference>